<feature type="compositionally biased region" description="Low complexity" evidence="11">
    <location>
        <begin position="1243"/>
        <end position="1266"/>
    </location>
</feature>
<dbReference type="SMART" id="SM00220">
    <property type="entry name" value="S_TKc"/>
    <property type="match status" value="1"/>
</dbReference>
<dbReference type="GO" id="GO:0032543">
    <property type="term" value="P:mitochondrial translation"/>
    <property type="evidence" value="ECO:0007669"/>
    <property type="project" value="TreeGrafter"/>
</dbReference>
<dbReference type="GO" id="GO:0004672">
    <property type="term" value="F:protein kinase activity"/>
    <property type="evidence" value="ECO:0007669"/>
    <property type="project" value="InterPro"/>
</dbReference>
<dbReference type="EMBL" id="FQNC01000066">
    <property type="protein sequence ID" value="SGZ01386.1"/>
    <property type="molecule type" value="Genomic_DNA"/>
</dbReference>
<evidence type="ECO:0000256" key="5">
    <source>
        <dbReference type="ARBA" id="ARBA00022840"/>
    </source>
</evidence>
<feature type="compositionally biased region" description="Low complexity" evidence="11">
    <location>
        <begin position="909"/>
        <end position="921"/>
    </location>
</feature>
<keyword evidence="14" id="KW-1185">Reference proteome</keyword>
<feature type="region of interest" description="Disordered" evidence="11">
    <location>
        <begin position="1168"/>
        <end position="1285"/>
    </location>
</feature>
<dbReference type="SUPFAM" id="SSF56112">
    <property type="entry name" value="Protein kinase-like (PK-like)"/>
    <property type="match status" value="1"/>
</dbReference>
<dbReference type="PANTHER" id="PTHR11956">
    <property type="entry name" value="ARGINYL-TRNA SYNTHETASE"/>
    <property type="match status" value="1"/>
</dbReference>
<dbReference type="Gene3D" id="3.30.1360.70">
    <property type="entry name" value="Arginyl tRNA synthetase N-terminal domain"/>
    <property type="match status" value="1"/>
</dbReference>
<dbReference type="InterPro" id="IPR008271">
    <property type="entry name" value="Ser/Thr_kinase_AS"/>
</dbReference>
<dbReference type="Pfam" id="PF00750">
    <property type="entry name" value="tRNA-synt_1d"/>
    <property type="match status" value="1"/>
</dbReference>
<dbReference type="GO" id="GO:0004814">
    <property type="term" value="F:arginine-tRNA ligase activity"/>
    <property type="evidence" value="ECO:0007669"/>
    <property type="project" value="UniProtKB-EC"/>
</dbReference>
<dbReference type="CDD" id="cd07956">
    <property type="entry name" value="Anticodon_Ia_Arg"/>
    <property type="match status" value="1"/>
</dbReference>
<dbReference type="SUPFAM" id="SSF55190">
    <property type="entry name" value="Arginyl-tRNA synthetase (ArgRS), N-terminal 'additional' domain"/>
    <property type="match status" value="1"/>
</dbReference>
<evidence type="ECO:0000256" key="11">
    <source>
        <dbReference type="SAM" id="MobiDB-lite"/>
    </source>
</evidence>
<evidence type="ECO:0000256" key="9">
    <source>
        <dbReference type="ARBA" id="ARBA00049339"/>
    </source>
</evidence>
<feature type="compositionally biased region" description="Low complexity" evidence="11">
    <location>
        <begin position="1180"/>
        <end position="1208"/>
    </location>
</feature>
<dbReference type="InterPro" id="IPR009080">
    <property type="entry name" value="tRNAsynth_Ia_anticodon-bd"/>
</dbReference>
<dbReference type="Gene3D" id="1.10.510.10">
    <property type="entry name" value="Transferase(Phosphotransferase) domain 1"/>
    <property type="match status" value="1"/>
</dbReference>
<reference evidence="13 14" key="1">
    <citation type="submission" date="2016-11" db="EMBL/GenBank/DDBJ databases">
        <authorList>
            <person name="Jaros S."/>
            <person name="Januszkiewicz K."/>
            <person name="Wedrychowicz H."/>
        </authorList>
    </citation>
    <scope>NUCLEOTIDE SEQUENCE [LARGE SCALE GENOMIC DNA]</scope>
</reference>
<evidence type="ECO:0000256" key="8">
    <source>
        <dbReference type="ARBA" id="ARBA00033033"/>
    </source>
</evidence>
<name>A0A2X0PH60_9BASI</name>
<dbReference type="PANTHER" id="PTHR11956:SF11">
    <property type="entry name" value="ARGININE--TRNA LIGASE, MITOCHONDRIAL-RELATED"/>
    <property type="match status" value="1"/>
</dbReference>
<dbReference type="GO" id="GO:0005739">
    <property type="term" value="C:mitochondrion"/>
    <property type="evidence" value="ECO:0007669"/>
    <property type="project" value="TreeGrafter"/>
</dbReference>
<evidence type="ECO:0000256" key="10">
    <source>
        <dbReference type="PROSITE-ProRule" id="PRU10141"/>
    </source>
</evidence>
<feature type="compositionally biased region" description="Polar residues" evidence="11">
    <location>
        <begin position="996"/>
        <end position="1015"/>
    </location>
</feature>
<dbReference type="SMART" id="SM00836">
    <property type="entry name" value="DALR_1"/>
    <property type="match status" value="1"/>
</dbReference>
<dbReference type="PROSITE" id="PS00108">
    <property type="entry name" value="PROTEIN_KINASE_ST"/>
    <property type="match status" value="1"/>
</dbReference>
<dbReference type="PROSITE" id="PS50011">
    <property type="entry name" value="PROTEIN_KINASE_DOM"/>
    <property type="match status" value="1"/>
</dbReference>
<keyword evidence="4 10" id="KW-0547">Nucleotide-binding</keyword>
<evidence type="ECO:0000256" key="4">
    <source>
        <dbReference type="ARBA" id="ARBA00022741"/>
    </source>
</evidence>
<dbReference type="Gene3D" id="3.40.50.620">
    <property type="entry name" value="HUPs"/>
    <property type="match status" value="1"/>
</dbReference>
<proteinExistence type="inferred from homology"/>
<keyword evidence="6" id="KW-0648">Protein biosynthesis</keyword>
<feature type="region of interest" description="Disordered" evidence="11">
    <location>
        <begin position="661"/>
        <end position="701"/>
    </location>
</feature>
<dbReference type="EC" id="6.1.1.19" evidence="2"/>
<evidence type="ECO:0000256" key="3">
    <source>
        <dbReference type="ARBA" id="ARBA00022598"/>
    </source>
</evidence>
<keyword evidence="5 10" id="KW-0067">ATP-binding</keyword>
<dbReference type="InterPro" id="IPR011009">
    <property type="entry name" value="Kinase-like_dom_sf"/>
</dbReference>
<comment type="similarity">
    <text evidence="1">Belongs to the class-I aminoacyl-tRNA synthetase family.</text>
</comment>
<dbReference type="Pfam" id="PF00069">
    <property type="entry name" value="Pkinase"/>
    <property type="match status" value="1"/>
</dbReference>
<dbReference type="FunFam" id="1.10.730.10:FF:000006">
    <property type="entry name" value="Arginyl-tRNA synthetase 2, mitochondrial"/>
    <property type="match status" value="1"/>
</dbReference>
<dbReference type="FunFam" id="3.40.50.620:FF:000058">
    <property type="entry name" value="Mitochondrial arginyl-tRNA synthetase"/>
    <property type="match status" value="1"/>
</dbReference>
<sequence>MSTAPTTQPLSFASLSPALPSLPSHASPEACVLDAFKLAVADHLSKELAVPLEKAYEGVETGRTGKGSLGDLTVALPRFRLPGKPQTIAEALKEKFVPNDYLESVSVQGAFVTYHAHTANFVRLVLEQINRLTYLEPIGAHEPPASLHALDFTREEPPQGVTRFKAGGYGSNLSGYGKRVVLDFSSPNIAKPFHAGHLRSTIIGAFLANLYEANGWDAVRLNYLGDWGKQFGILAVGFEKYGSEEELQKDAITHLYDVYVKINADGSAKDEQGNETEQAKLVHERAREFFVGMESGDEKALALWRKFRDLSIVKYKETYARLNIYFDIYSGESQVSAQCQTNALNVLQQLGVVEESQGALVVDLEPYKMGKTVVRKKDGTSVYITRDIGGAAERWERYRMDKSIYVVASQQDLHNAQLFKVLELMKYPWANRLQHVNFGMVLGMSTRKGTAVFLDQILNESRDVMHEQMKKNEAKYNAVDDPLGTSDKLGITAVKVQDMAAKRVNNYKFEWGRMTSFEGDTGPYLQYAHVRLCSVERKNAPELVLPPPSERPTAINTSLLTEPKAREIVVLISTYPHVVKAALINHEPATIVTFAFRLCHAISSAWETLLVKGQERDVALARLWLYVTAKDVLASAMRLLTLEPLEKILYECFSFQEKKKKKKKNEAKTRMKQKHEWSKNTNEAKTRMKQKLHQPRSGAAMKMPRHVSYAGAIKPICQSARFRFSLSASHTVHHQSQSANRHDLGVGQESRLLSACIRTPVLSETNGDSGLAAAPEFVLICRRQVPSHGTHDPTQPTERPTVKVDLRRPDEHTPLPPTWYVDVLFNTPSFTVGVPSGIGSSFANSPRVKQLAVAGVVEHQVGDESPRPIPSLTTDSSHHSGNSSVMATTATTTTKPPLRLSVSPHCRSDASPSSPARRIPSWGSAASDVSPALSNYGERNMTPLPSPQGPREWTNSTGPGASDAWHGRPSVGSLRHSRARADSVFEEMRGASTLFDTYQSPIGRTSIDSPSDTFSQFQPPNQHFHPPPPQLYASSTGPEPPTSPTSGSDSSLAAATTRSKTLDFFGTHTDAASPVWSPPPNPPSRTSSLRRETNNVVNTHVDPANLLSSLTVASALTGRDRASSTSSVGSWLDREDAAAMMTSLKATPSGRWAARARLSEMEKGSLAVPSGEKTVEGMFGTTSAGAGAGTSGSTKLLFGSTSGTSTSSVPILERGDADGVRRTNGNSDAPASRAPTRSHEATTARTTPPLAAASASSTTHGSTSTTMRQVPSSSSTLDSQNDESVPFKGGDMLGDYVVESILGKGAFSRVVLGRRRGEGPMAEPYALKIISKKSYEDHQRMRISVVREVEVLKTIHHPSLVSLSTSFATPLYTVLVLDYCAGGELFDFLALWHESLFEGLARRIFGELCAAVGWMHRIGLVHRDIKLENVLLVSRRFPSLQTGTSPQAILESLPRPFVKLTDFGLSRFIDVGAPTLTTRCGSEAYASPELIMGKPYDGRRTDAWALGVVLYALVTGVLPFLEERAVGGTVGATGSGGAGSDEARRARRTYLLKIAKGEYSWPRIEDRNGLITPQVKHVVARLLVRDPSKRAAVEDLWDLEWMRGEGRAERVQGFVTRREGSGEEEGMGTEMGMGGE</sequence>
<dbReference type="InterPro" id="IPR000719">
    <property type="entry name" value="Prot_kinase_dom"/>
</dbReference>
<dbReference type="GO" id="GO:0006420">
    <property type="term" value="P:arginyl-tRNA aminoacylation"/>
    <property type="evidence" value="ECO:0007669"/>
    <property type="project" value="InterPro"/>
</dbReference>
<dbReference type="GO" id="GO:0005524">
    <property type="term" value="F:ATP binding"/>
    <property type="evidence" value="ECO:0007669"/>
    <property type="project" value="UniProtKB-UniRule"/>
</dbReference>
<feature type="binding site" evidence="10">
    <location>
        <position position="1328"/>
    </location>
    <ligand>
        <name>ATP</name>
        <dbReference type="ChEBI" id="CHEBI:30616"/>
    </ligand>
</feature>
<dbReference type="InterPro" id="IPR001278">
    <property type="entry name" value="Arg-tRNA-ligase"/>
</dbReference>
<feature type="compositionally biased region" description="Polar residues" evidence="11">
    <location>
        <begin position="871"/>
        <end position="886"/>
    </location>
</feature>
<dbReference type="STRING" id="796604.A0A2X0PH60"/>
<evidence type="ECO:0000256" key="2">
    <source>
        <dbReference type="ARBA" id="ARBA00012837"/>
    </source>
</evidence>
<feature type="region of interest" description="Disordered" evidence="11">
    <location>
        <begin position="1069"/>
        <end position="1091"/>
    </location>
</feature>
<dbReference type="Proteomes" id="UP000249464">
    <property type="component" value="Unassembled WGS sequence"/>
</dbReference>
<protein>
    <recommendedName>
        <fullName evidence="2">arginine--tRNA ligase</fullName>
        <ecNumber evidence="2">6.1.1.19</ecNumber>
    </recommendedName>
    <alternativeName>
        <fullName evidence="8">Arginyl-tRNA synthetase</fullName>
    </alternativeName>
</protein>
<accession>A0A2X0PH60</accession>
<dbReference type="InterPro" id="IPR001412">
    <property type="entry name" value="aa-tRNA-synth_I_CS"/>
</dbReference>
<dbReference type="InterPro" id="IPR008909">
    <property type="entry name" value="DALR_anticod-bd"/>
</dbReference>
<dbReference type="SUPFAM" id="SSF52374">
    <property type="entry name" value="Nucleotidylyl transferase"/>
    <property type="match status" value="1"/>
</dbReference>
<evidence type="ECO:0000256" key="6">
    <source>
        <dbReference type="ARBA" id="ARBA00022917"/>
    </source>
</evidence>
<evidence type="ECO:0000313" key="14">
    <source>
        <dbReference type="Proteomes" id="UP000249464"/>
    </source>
</evidence>
<evidence type="ECO:0000256" key="1">
    <source>
        <dbReference type="ARBA" id="ARBA00005594"/>
    </source>
</evidence>
<feature type="compositionally biased region" description="Polar residues" evidence="11">
    <location>
        <begin position="1267"/>
        <end position="1283"/>
    </location>
</feature>
<feature type="region of interest" description="Disordered" evidence="11">
    <location>
        <begin position="996"/>
        <end position="1055"/>
    </location>
</feature>
<keyword evidence="7" id="KW-0030">Aminoacyl-tRNA synthetase</keyword>
<dbReference type="InterPro" id="IPR035684">
    <property type="entry name" value="ArgRS_core"/>
</dbReference>
<dbReference type="PRINTS" id="PR01038">
    <property type="entry name" value="TRNASYNTHARG"/>
</dbReference>
<keyword evidence="3" id="KW-0436">Ligase</keyword>
<dbReference type="InterPro" id="IPR014729">
    <property type="entry name" value="Rossmann-like_a/b/a_fold"/>
</dbReference>
<organism evidence="13 14">
    <name type="scientific">Microbotryum silenes-dioicae</name>
    <dbReference type="NCBI Taxonomy" id="796604"/>
    <lineage>
        <taxon>Eukaryota</taxon>
        <taxon>Fungi</taxon>
        <taxon>Dikarya</taxon>
        <taxon>Basidiomycota</taxon>
        <taxon>Pucciniomycotina</taxon>
        <taxon>Microbotryomycetes</taxon>
        <taxon>Microbotryales</taxon>
        <taxon>Microbotryaceae</taxon>
        <taxon>Microbotryum</taxon>
    </lineage>
</organism>
<feature type="region of interest" description="Disordered" evidence="11">
    <location>
        <begin position="859"/>
        <end position="975"/>
    </location>
</feature>
<evidence type="ECO:0000259" key="12">
    <source>
        <dbReference type="PROSITE" id="PS50011"/>
    </source>
</evidence>
<feature type="domain" description="Protein kinase" evidence="12">
    <location>
        <begin position="1296"/>
        <end position="1602"/>
    </location>
</feature>
<dbReference type="InterPro" id="IPR036695">
    <property type="entry name" value="Arg-tRNA-synth_N_sf"/>
</dbReference>
<dbReference type="NCBIfam" id="TIGR00456">
    <property type="entry name" value="argS"/>
    <property type="match status" value="1"/>
</dbReference>
<dbReference type="SUPFAM" id="SSF47323">
    <property type="entry name" value="Anticodon-binding domain of a subclass of class I aminoacyl-tRNA synthetases"/>
    <property type="match status" value="1"/>
</dbReference>
<evidence type="ECO:0000256" key="7">
    <source>
        <dbReference type="ARBA" id="ARBA00023146"/>
    </source>
</evidence>
<dbReference type="Gene3D" id="1.10.730.10">
    <property type="entry name" value="Isoleucyl-tRNA Synthetase, Domain 1"/>
    <property type="match status" value="1"/>
</dbReference>
<dbReference type="Pfam" id="PF05746">
    <property type="entry name" value="DALR_1"/>
    <property type="match status" value="1"/>
</dbReference>
<gene>
    <name evidence="13" type="primary">BQ5605_C033g11143</name>
    <name evidence="13" type="ORF">BQ5605_C033G11143</name>
</gene>
<dbReference type="PROSITE" id="PS00107">
    <property type="entry name" value="PROTEIN_KINASE_ATP"/>
    <property type="match status" value="1"/>
</dbReference>
<dbReference type="InterPro" id="IPR017441">
    <property type="entry name" value="Protein_kinase_ATP_BS"/>
</dbReference>
<evidence type="ECO:0000313" key="13">
    <source>
        <dbReference type="EMBL" id="SGZ01386.1"/>
    </source>
</evidence>
<feature type="compositionally biased region" description="Basic and acidic residues" evidence="11">
    <location>
        <begin position="666"/>
        <end position="686"/>
    </location>
</feature>
<comment type="catalytic activity">
    <reaction evidence="9">
        <text>tRNA(Arg) + L-arginine + ATP = L-arginyl-tRNA(Arg) + AMP + diphosphate</text>
        <dbReference type="Rhea" id="RHEA:20301"/>
        <dbReference type="Rhea" id="RHEA-COMP:9658"/>
        <dbReference type="Rhea" id="RHEA-COMP:9673"/>
        <dbReference type="ChEBI" id="CHEBI:30616"/>
        <dbReference type="ChEBI" id="CHEBI:32682"/>
        <dbReference type="ChEBI" id="CHEBI:33019"/>
        <dbReference type="ChEBI" id="CHEBI:78442"/>
        <dbReference type="ChEBI" id="CHEBI:78513"/>
        <dbReference type="ChEBI" id="CHEBI:456215"/>
        <dbReference type="EC" id="6.1.1.19"/>
    </reaction>
</comment>
<dbReference type="PROSITE" id="PS00178">
    <property type="entry name" value="AA_TRNA_LIGASE_I"/>
    <property type="match status" value="1"/>
</dbReference>
<dbReference type="CDD" id="cd00671">
    <property type="entry name" value="ArgRS_core"/>
    <property type="match status" value="1"/>
</dbReference>